<dbReference type="PROSITE" id="PS00108">
    <property type="entry name" value="PROTEIN_KINASE_ST"/>
    <property type="match status" value="1"/>
</dbReference>
<dbReference type="GeneID" id="106467656"/>
<reference evidence="18 19" key="1">
    <citation type="submission" date="2025-05" db="UniProtKB">
        <authorList>
            <consortium name="RefSeq"/>
        </authorList>
    </citation>
    <scope>IDENTIFICATION</scope>
    <source>
        <tissue evidence="18 19">Muscle</tissue>
    </source>
</reference>
<dbReference type="InterPro" id="IPR034670">
    <property type="entry name" value="Chk1_catalytic_dom"/>
</dbReference>
<evidence type="ECO:0000313" key="18">
    <source>
        <dbReference type="RefSeq" id="XP_013783485.1"/>
    </source>
</evidence>
<keyword evidence="6 14" id="KW-0547">Nucleotide-binding</keyword>
<dbReference type="SMART" id="SM00220">
    <property type="entry name" value="S_TKc"/>
    <property type="match status" value="1"/>
</dbReference>
<dbReference type="Gene3D" id="3.30.200.20">
    <property type="entry name" value="Phosphorylase Kinase, domain 1"/>
    <property type="match status" value="1"/>
</dbReference>
<keyword evidence="8" id="KW-0418">Kinase</keyword>
<evidence type="ECO:0000256" key="2">
    <source>
        <dbReference type="ARBA" id="ARBA00010791"/>
    </source>
</evidence>
<keyword evidence="5" id="KW-0808">Transferase</keyword>
<evidence type="ECO:0000256" key="5">
    <source>
        <dbReference type="ARBA" id="ARBA00022679"/>
    </source>
</evidence>
<evidence type="ECO:0000256" key="14">
    <source>
        <dbReference type="PROSITE-ProRule" id="PRU10141"/>
    </source>
</evidence>
<evidence type="ECO:0000256" key="15">
    <source>
        <dbReference type="RuleBase" id="RU000304"/>
    </source>
</evidence>
<keyword evidence="17" id="KW-1185">Reference proteome</keyword>
<sequence length="475" mass="54407">MVKEFVEGWDLLHTLGEGAYGEVKLLVNQTTGEAVAVKVLNLSNRKDAAESVRKEICIHRMLSHENIIKFFGQRSERSCQYIFLEYAAGGELFDRIEPDIGMPQPEAQRYFAHLLSGVEYLHSKGVTHRDLKPENLLLDAQNILKISDFGMATVFRYQGKERMLTKRCGTLPYIAPEVLVREYNAEPADIWSCGVILVALLAGELPWDKPQYDCKEYREWEECKVIQSPWNKIDNLALSLLRKILLNSPSKRYNISQIKSHQWINKNIKSKALFKLSTSNNDYISRKRTCSEIDHPAVSGRDEVVIRLSSSQPEPFISDDSQVEGSELSIRNVVPYCTSFSQPVHPEHMLLSSQLQATPGSSQSPMQRLVKRMTRFFVSTDLEMTLKELSAVFEKLGYSWKENSGQITVTTQDRRKMMLTFKANLIEMTDILVDFRLSRGDGLEFKRHFLVIRNLLHDIIVKGPIMWPLAVTTEM</sequence>
<dbReference type="SUPFAM" id="SSF56112">
    <property type="entry name" value="Protein kinase-like (PK-like)"/>
    <property type="match status" value="1"/>
</dbReference>
<evidence type="ECO:0000313" key="19">
    <source>
        <dbReference type="RefSeq" id="XP_022252265.1"/>
    </source>
</evidence>
<dbReference type="InterPro" id="IPR000719">
    <property type="entry name" value="Prot_kinase_dom"/>
</dbReference>
<evidence type="ECO:0000256" key="10">
    <source>
        <dbReference type="ARBA" id="ARBA00023242"/>
    </source>
</evidence>
<dbReference type="InterPro" id="IPR011009">
    <property type="entry name" value="Kinase-like_dom_sf"/>
</dbReference>
<dbReference type="PROSITE" id="PS50011">
    <property type="entry name" value="PROTEIN_KINASE_DOM"/>
    <property type="match status" value="1"/>
</dbReference>
<evidence type="ECO:0000313" key="17">
    <source>
        <dbReference type="Proteomes" id="UP000694941"/>
    </source>
</evidence>
<name>A0ABM1T8Q9_LIMPO</name>
<dbReference type="Pfam" id="PF00069">
    <property type="entry name" value="Pkinase"/>
    <property type="match status" value="1"/>
</dbReference>
<evidence type="ECO:0000256" key="6">
    <source>
        <dbReference type="ARBA" id="ARBA00022741"/>
    </source>
</evidence>
<protein>
    <recommendedName>
        <fullName evidence="3">non-specific serine/threonine protein kinase</fullName>
        <ecNumber evidence="3">2.7.11.1</ecNumber>
    </recommendedName>
</protein>
<dbReference type="EC" id="2.7.11.1" evidence="3"/>
<dbReference type="Gene3D" id="3.30.310.80">
    <property type="entry name" value="Kinase associated domain 1, KA1"/>
    <property type="match status" value="1"/>
</dbReference>
<organism evidence="17 19">
    <name type="scientific">Limulus polyphemus</name>
    <name type="common">Atlantic horseshoe crab</name>
    <dbReference type="NCBI Taxonomy" id="6850"/>
    <lineage>
        <taxon>Eukaryota</taxon>
        <taxon>Metazoa</taxon>
        <taxon>Ecdysozoa</taxon>
        <taxon>Arthropoda</taxon>
        <taxon>Chelicerata</taxon>
        <taxon>Merostomata</taxon>
        <taxon>Xiphosura</taxon>
        <taxon>Limulidae</taxon>
        <taxon>Limulus</taxon>
    </lineage>
</organism>
<dbReference type="Proteomes" id="UP000694941">
    <property type="component" value="Unplaced"/>
</dbReference>
<evidence type="ECO:0000256" key="9">
    <source>
        <dbReference type="ARBA" id="ARBA00022840"/>
    </source>
</evidence>
<keyword evidence="11" id="KW-0131">Cell cycle</keyword>
<gene>
    <name evidence="18 19" type="primary">LOC106467656</name>
</gene>
<evidence type="ECO:0000256" key="11">
    <source>
        <dbReference type="ARBA" id="ARBA00023306"/>
    </source>
</evidence>
<accession>A0ABM1T8Q9</accession>
<keyword evidence="9 14" id="KW-0067">ATP-binding</keyword>
<feature type="domain" description="Protein kinase" evidence="16">
    <location>
        <begin position="9"/>
        <end position="264"/>
    </location>
</feature>
<dbReference type="InterPro" id="IPR008271">
    <property type="entry name" value="Ser/Thr_kinase_AS"/>
</dbReference>
<comment type="subcellular location">
    <subcellularLocation>
        <location evidence="1">Nucleus</location>
    </subcellularLocation>
</comment>
<evidence type="ECO:0000259" key="16">
    <source>
        <dbReference type="PROSITE" id="PS50011"/>
    </source>
</evidence>
<dbReference type="Gene3D" id="1.10.510.10">
    <property type="entry name" value="Transferase(Phosphotransferase) domain 1"/>
    <property type="match status" value="1"/>
</dbReference>
<evidence type="ECO:0000256" key="12">
    <source>
        <dbReference type="ARBA" id="ARBA00047899"/>
    </source>
</evidence>
<comment type="catalytic activity">
    <reaction evidence="12">
        <text>L-threonyl-[protein] + ATP = O-phospho-L-threonyl-[protein] + ADP + H(+)</text>
        <dbReference type="Rhea" id="RHEA:46608"/>
        <dbReference type="Rhea" id="RHEA-COMP:11060"/>
        <dbReference type="Rhea" id="RHEA-COMP:11605"/>
        <dbReference type="ChEBI" id="CHEBI:15378"/>
        <dbReference type="ChEBI" id="CHEBI:30013"/>
        <dbReference type="ChEBI" id="CHEBI:30616"/>
        <dbReference type="ChEBI" id="CHEBI:61977"/>
        <dbReference type="ChEBI" id="CHEBI:456216"/>
        <dbReference type="EC" id="2.7.11.1"/>
    </reaction>
</comment>
<keyword evidence="4 15" id="KW-0723">Serine/threonine-protein kinase</keyword>
<evidence type="ECO:0000256" key="13">
    <source>
        <dbReference type="ARBA" id="ARBA00048679"/>
    </source>
</evidence>
<proteinExistence type="inferred from homology"/>
<evidence type="ECO:0000256" key="4">
    <source>
        <dbReference type="ARBA" id="ARBA00022527"/>
    </source>
</evidence>
<dbReference type="InterPro" id="IPR017441">
    <property type="entry name" value="Protein_kinase_ATP_BS"/>
</dbReference>
<dbReference type="PROSITE" id="PS00107">
    <property type="entry name" value="PROTEIN_KINASE_ATP"/>
    <property type="match status" value="1"/>
</dbReference>
<keyword evidence="7" id="KW-0227">DNA damage</keyword>
<dbReference type="RefSeq" id="XP_022252265.1">
    <property type="nucleotide sequence ID" value="XM_022396557.1"/>
</dbReference>
<feature type="binding site" evidence="14">
    <location>
        <position position="38"/>
    </location>
    <ligand>
        <name>ATP</name>
        <dbReference type="ChEBI" id="CHEBI:30616"/>
    </ligand>
</feature>
<evidence type="ECO:0000256" key="1">
    <source>
        <dbReference type="ARBA" id="ARBA00004123"/>
    </source>
</evidence>
<evidence type="ECO:0000256" key="3">
    <source>
        <dbReference type="ARBA" id="ARBA00012513"/>
    </source>
</evidence>
<evidence type="ECO:0000256" key="7">
    <source>
        <dbReference type="ARBA" id="ARBA00022763"/>
    </source>
</evidence>
<comment type="similarity">
    <text evidence="2">Belongs to the protein kinase superfamily. CAMK Ser/Thr protein kinase family. NIM1 subfamily.</text>
</comment>
<dbReference type="PANTHER" id="PTHR24346">
    <property type="entry name" value="MAP/MICROTUBULE AFFINITY-REGULATING KINASE"/>
    <property type="match status" value="1"/>
</dbReference>
<evidence type="ECO:0000256" key="8">
    <source>
        <dbReference type="ARBA" id="ARBA00022777"/>
    </source>
</evidence>
<keyword evidence="10" id="KW-0539">Nucleus</keyword>
<comment type="catalytic activity">
    <reaction evidence="13">
        <text>L-seryl-[protein] + ATP = O-phospho-L-seryl-[protein] + ADP + H(+)</text>
        <dbReference type="Rhea" id="RHEA:17989"/>
        <dbReference type="Rhea" id="RHEA-COMP:9863"/>
        <dbReference type="Rhea" id="RHEA-COMP:11604"/>
        <dbReference type="ChEBI" id="CHEBI:15378"/>
        <dbReference type="ChEBI" id="CHEBI:29999"/>
        <dbReference type="ChEBI" id="CHEBI:30616"/>
        <dbReference type="ChEBI" id="CHEBI:83421"/>
        <dbReference type="ChEBI" id="CHEBI:456216"/>
        <dbReference type="EC" id="2.7.11.1"/>
    </reaction>
</comment>
<dbReference type="CDD" id="cd14069">
    <property type="entry name" value="STKc_Chk1"/>
    <property type="match status" value="1"/>
</dbReference>
<dbReference type="PANTHER" id="PTHR24346:SF107">
    <property type="entry name" value="SERINE_THREONINE-PROTEIN KINASE CHK1"/>
    <property type="match status" value="1"/>
</dbReference>
<dbReference type="RefSeq" id="XP_013783485.1">
    <property type="nucleotide sequence ID" value="XM_013928031.2"/>
</dbReference>